<dbReference type="Proteomes" id="UP000219327">
    <property type="component" value="Unassembled WGS sequence"/>
</dbReference>
<dbReference type="GO" id="GO:0005886">
    <property type="term" value="C:plasma membrane"/>
    <property type="evidence" value="ECO:0007669"/>
    <property type="project" value="UniProtKB-SubCell"/>
</dbReference>
<keyword evidence="3 6" id="KW-0812">Transmembrane</keyword>
<sequence>MINWRLTLFTLVFFCVFVRLGFWQLDREQEKVALIAANASSLASAPVSLGALTTADAQMLQRRVVLRGYWDRRVVLLDNRILDGRAGFEVLQLFWDETINGWTLVNRGYVRSGPHRLDAVEVPQDRTAYHSTRSIVGMPWVPGGGQVHWLGHETMAHGIPLVQTPDPEQVGLLLSVSLHPTVIRLAETDPMALPRNWPVTVMAPELHRGYAVQWFLMSLAIVVMWVVFTWQQLRRSPAADESQAPP</sequence>
<protein>
    <recommendedName>
        <fullName evidence="6">SURF1-like protein</fullName>
    </recommendedName>
</protein>
<keyword evidence="6" id="KW-1003">Cell membrane</keyword>
<dbReference type="InterPro" id="IPR045214">
    <property type="entry name" value="Surf1/Surf4"/>
</dbReference>
<dbReference type="PANTHER" id="PTHR23427">
    <property type="entry name" value="SURFEIT LOCUS PROTEIN"/>
    <property type="match status" value="1"/>
</dbReference>
<evidence type="ECO:0000313" key="8">
    <source>
        <dbReference type="Proteomes" id="UP000219327"/>
    </source>
</evidence>
<comment type="caution">
    <text evidence="6">Lacks conserved residue(s) required for the propagation of feature annotation.</text>
</comment>
<dbReference type="EMBL" id="NTKD01000006">
    <property type="protein sequence ID" value="PDH41122.1"/>
    <property type="molecule type" value="Genomic_DNA"/>
</dbReference>
<dbReference type="Pfam" id="PF02104">
    <property type="entry name" value="SURF1"/>
    <property type="match status" value="1"/>
</dbReference>
<comment type="similarity">
    <text evidence="2 6">Belongs to the SURF1 family.</text>
</comment>
<evidence type="ECO:0000256" key="4">
    <source>
        <dbReference type="ARBA" id="ARBA00022989"/>
    </source>
</evidence>
<proteinExistence type="inferred from homology"/>
<comment type="subcellular location">
    <subcellularLocation>
        <location evidence="6">Cell membrane</location>
        <topology evidence="6">Multi-pass membrane protein</topology>
    </subcellularLocation>
    <subcellularLocation>
        <location evidence="1">Membrane</location>
    </subcellularLocation>
</comment>
<gene>
    <name evidence="7" type="ORF">CNE99_02265</name>
</gene>
<accession>A0A2A5WXC2</accession>
<dbReference type="PANTHER" id="PTHR23427:SF2">
    <property type="entry name" value="SURFEIT LOCUS PROTEIN 1"/>
    <property type="match status" value="1"/>
</dbReference>
<dbReference type="CDD" id="cd06662">
    <property type="entry name" value="SURF1"/>
    <property type="match status" value="1"/>
</dbReference>
<organism evidence="7 8">
    <name type="scientific">OM182 bacterium MED-G24</name>
    <dbReference type="NCBI Taxonomy" id="1986255"/>
    <lineage>
        <taxon>Bacteria</taxon>
        <taxon>Pseudomonadati</taxon>
        <taxon>Pseudomonadota</taxon>
        <taxon>Gammaproteobacteria</taxon>
        <taxon>OMG group</taxon>
        <taxon>OM182 clade</taxon>
    </lineage>
</organism>
<reference evidence="7 8" key="1">
    <citation type="submission" date="2017-08" db="EMBL/GenBank/DDBJ databases">
        <title>Fine stratification of microbial communities through a metagenomic profile of the photic zone.</title>
        <authorList>
            <person name="Haro-Moreno J.M."/>
            <person name="Lopez-Perez M."/>
            <person name="De La Torre J."/>
            <person name="Picazo A."/>
            <person name="Camacho A."/>
            <person name="Rodriguez-Valera F."/>
        </authorList>
    </citation>
    <scope>NUCLEOTIDE SEQUENCE [LARGE SCALE GENOMIC DNA]</scope>
    <source>
        <strain evidence="7">MED-G24</strain>
    </source>
</reference>
<evidence type="ECO:0000256" key="2">
    <source>
        <dbReference type="ARBA" id="ARBA00007165"/>
    </source>
</evidence>
<keyword evidence="5 6" id="KW-0472">Membrane</keyword>
<evidence type="ECO:0000256" key="5">
    <source>
        <dbReference type="ARBA" id="ARBA00023136"/>
    </source>
</evidence>
<evidence type="ECO:0000256" key="3">
    <source>
        <dbReference type="ARBA" id="ARBA00022692"/>
    </source>
</evidence>
<dbReference type="PROSITE" id="PS50895">
    <property type="entry name" value="SURF1"/>
    <property type="match status" value="1"/>
</dbReference>
<evidence type="ECO:0000256" key="1">
    <source>
        <dbReference type="ARBA" id="ARBA00004370"/>
    </source>
</evidence>
<dbReference type="InterPro" id="IPR002994">
    <property type="entry name" value="Surf1/Shy1"/>
</dbReference>
<comment type="caution">
    <text evidence="7">The sequence shown here is derived from an EMBL/GenBank/DDBJ whole genome shotgun (WGS) entry which is preliminary data.</text>
</comment>
<feature type="transmembrane region" description="Helical" evidence="6">
    <location>
        <begin position="210"/>
        <end position="228"/>
    </location>
</feature>
<dbReference type="AlphaFoldDB" id="A0A2A5WXC2"/>
<keyword evidence="4 6" id="KW-1133">Transmembrane helix</keyword>
<evidence type="ECO:0000313" key="7">
    <source>
        <dbReference type="EMBL" id="PDH41122.1"/>
    </source>
</evidence>
<evidence type="ECO:0000256" key="6">
    <source>
        <dbReference type="RuleBase" id="RU363076"/>
    </source>
</evidence>
<name>A0A2A5WXC2_9GAMM</name>